<organism evidence="5 6">
    <name type="scientific">Scyliorhinus torazame</name>
    <name type="common">Cloudy catshark</name>
    <name type="synonym">Catulus torazame</name>
    <dbReference type="NCBI Taxonomy" id="75743"/>
    <lineage>
        <taxon>Eukaryota</taxon>
        <taxon>Metazoa</taxon>
        <taxon>Chordata</taxon>
        <taxon>Craniata</taxon>
        <taxon>Vertebrata</taxon>
        <taxon>Chondrichthyes</taxon>
        <taxon>Elasmobranchii</taxon>
        <taxon>Galeomorphii</taxon>
        <taxon>Galeoidea</taxon>
        <taxon>Carcharhiniformes</taxon>
        <taxon>Scyliorhinidae</taxon>
        <taxon>Scyliorhinus</taxon>
    </lineage>
</organism>
<evidence type="ECO:0000259" key="4">
    <source>
        <dbReference type="PROSITE" id="PS01180"/>
    </source>
</evidence>
<dbReference type="Pfam" id="PF00431">
    <property type="entry name" value="CUB"/>
    <property type="match status" value="2"/>
</dbReference>
<dbReference type="AlphaFoldDB" id="A0A401PS71"/>
<sequence>MTVRFKTNSNGNARGFNATWQQRAGGCGGIFTAPKGEIHSPNYPSPYSNNVDCSWVITVDNHYRILFDFADFDLEHHQSCDSDYVAVYDGLDEAAPMLGKLCGGLIPGVITSTHNIIHVRFRSKNSHEHRGFRARFNQACGSYIITDDIGGAITSPLYPNNYPRNQNCSWIIQAKKP</sequence>
<feature type="non-terminal residue" evidence="5">
    <location>
        <position position="177"/>
    </location>
</feature>
<proteinExistence type="predicted"/>
<evidence type="ECO:0000313" key="5">
    <source>
        <dbReference type="EMBL" id="GCB75962.1"/>
    </source>
</evidence>
<dbReference type="CDD" id="cd00041">
    <property type="entry name" value="CUB"/>
    <property type="match status" value="2"/>
</dbReference>
<evidence type="ECO:0000256" key="2">
    <source>
        <dbReference type="ARBA" id="ARBA00023157"/>
    </source>
</evidence>
<evidence type="ECO:0000256" key="1">
    <source>
        <dbReference type="ARBA" id="ARBA00022737"/>
    </source>
</evidence>
<gene>
    <name evidence="5" type="ORF">scyTo_0019826</name>
</gene>
<dbReference type="SUPFAM" id="SSF49854">
    <property type="entry name" value="Spermadhesin, CUB domain"/>
    <property type="match status" value="2"/>
</dbReference>
<dbReference type="Gene3D" id="2.60.120.290">
    <property type="entry name" value="Spermadhesin, CUB domain"/>
    <property type="match status" value="2"/>
</dbReference>
<dbReference type="Proteomes" id="UP000288216">
    <property type="component" value="Unassembled WGS sequence"/>
</dbReference>
<dbReference type="FunFam" id="2.60.120.290:FF:000018">
    <property type="entry name" value="cubilin"/>
    <property type="match status" value="1"/>
</dbReference>
<accession>A0A401PS71</accession>
<feature type="domain" description="CUB" evidence="4">
    <location>
        <begin position="140"/>
        <end position="177"/>
    </location>
</feature>
<dbReference type="PANTHER" id="PTHR24251">
    <property type="entry name" value="OVOCHYMASE-RELATED"/>
    <property type="match status" value="1"/>
</dbReference>
<dbReference type="EMBL" id="BFAA01015172">
    <property type="protein sequence ID" value="GCB75962.1"/>
    <property type="molecule type" value="Genomic_DNA"/>
</dbReference>
<dbReference type="OMA" id="SKNSHEH"/>
<reference evidence="5 6" key="1">
    <citation type="journal article" date="2018" name="Nat. Ecol. Evol.">
        <title>Shark genomes provide insights into elasmobranch evolution and the origin of vertebrates.</title>
        <authorList>
            <person name="Hara Y"/>
            <person name="Yamaguchi K"/>
            <person name="Onimaru K"/>
            <person name="Kadota M"/>
            <person name="Koyanagi M"/>
            <person name="Keeley SD"/>
            <person name="Tatsumi K"/>
            <person name="Tanaka K"/>
            <person name="Motone F"/>
            <person name="Kageyama Y"/>
            <person name="Nozu R"/>
            <person name="Adachi N"/>
            <person name="Nishimura O"/>
            <person name="Nakagawa R"/>
            <person name="Tanegashima C"/>
            <person name="Kiyatake I"/>
            <person name="Matsumoto R"/>
            <person name="Murakumo K"/>
            <person name="Nishida K"/>
            <person name="Terakita A"/>
            <person name="Kuratani S"/>
            <person name="Sato K"/>
            <person name="Hyodo S Kuraku.S."/>
        </authorList>
    </citation>
    <scope>NUCLEOTIDE SEQUENCE [LARGE SCALE GENOMIC DNA]</scope>
</reference>
<comment type="caution">
    <text evidence="5">The sequence shown here is derived from an EMBL/GenBank/DDBJ whole genome shotgun (WGS) entry which is preliminary data.</text>
</comment>
<dbReference type="PROSITE" id="PS01180">
    <property type="entry name" value="CUB"/>
    <property type="match status" value="2"/>
</dbReference>
<keyword evidence="2" id="KW-1015">Disulfide bond</keyword>
<keyword evidence="1" id="KW-0677">Repeat</keyword>
<evidence type="ECO:0000313" key="6">
    <source>
        <dbReference type="Proteomes" id="UP000288216"/>
    </source>
</evidence>
<dbReference type="OrthoDB" id="291007at2759"/>
<protein>
    <recommendedName>
        <fullName evidence="4">CUB domain-containing protein</fullName>
    </recommendedName>
</protein>
<comment type="caution">
    <text evidence="3">Lacks conserved residue(s) required for the propagation of feature annotation.</text>
</comment>
<dbReference type="InterPro" id="IPR035914">
    <property type="entry name" value="Sperma_CUB_dom_sf"/>
</dbReference>
<dbReference type="SMART" id="SM00042">
    <property type="entry name" value="CUB"/>
    <property type="match status" value="1"/>
</dbReference>
<name>A0A401PS71_SCYTO</name>
<dbReference type="InterPro" id="IPR000859">
    <property type="entry name" value="CUB_dom"/>
</dbReference>
<dbReference type="STRING" id="75743.A0A401PS71"/>
<feature type="domain" description="CUB" evidence="4">
    <location>
        <begin position="27"/>
        <end position="139"/>
    </location>
</feature>
<evidence type="ECO:0000256" key="3">
    <source>
        <dbReference type="PROSITE-ProRule" id="PRU00059"/>
    </source>
</evidence>
<keyword evidence="6" id="KW-1185">Reference proteome</keyword>